<evidence type="ECO:0008006" key="4">
    <source>
        <dbReference type="Google" id="ProtNLM"/>
    </source>
</evidence>
<sequence length="290" mass="32133">MKKAVFLLFSILFLASCSSDDDSPSGNTPPDPNKLAMVIFQPGLASENHWFFNNDGLLTDVKKPDGTLLKHFEYDENDNVVLAQFFGMNPNSFTFVYDANNHITSVNGKPLTFDTATGKYTEDYENPVVGAEYDFFDRYEYNVDANGRLVSEFAYYLSSDGNYDSDGAHSNFDSNGNAVSLWSHGGESGTGFTYDDHPNPLGPATAHITRALAVTQFGDYYGKFMSGLIASSHNAVSQHYAPEDPESHTFTYIYNANGLPQSSNVQSYYLGDLESDTAYAQYYYQGEILP</sequence>
<accession>A0A7Y9C6U5</accession>
<reference evidence="2 3" key="1">
    <citation type="submission" date="2020-07" db="EMBL/GenBank/DDBJ databases">
        <authorList>
            <person name="Sun Q."/>
        </authorList>
    </citation>
    <scope>NUCLEOTIDE SEQUENCE [LARGE SCALE GENOMIC DNA]</scope>
    <source>
        <strain evidence="2 3">MAH-1</strain>
    </source>
</reference>
<dbReference type="PROSITE" id="PS51257">
    <property type="entry name" value="PROKAR_LIPOPROTEIN"/>
    <property type="match status" value="1"/>
</dbReference>
<proteinExistence type="predicted"/>
<name>A0A7Y9C6U5_9FLAO</name>
<comment type="caution">
    <text evidence="2">The sequence shown here is derived from an EMBL/GenBank/DDBJ whole genome shotgun (WGS) entry which is preliminary data.</text>
</comment>
<keyword evidence="1" id="KW-0732">Signal</keyword>
<evidence type="ECO:0000313" key="3">
    <source>
        <dbReference type="Proteomes" id="UP000535020"/>
    </source>
</evidence>
<dbReference type="Proteomes" id="UP000535020">
    <property type="component" value="Unassembled WGS sequence"/>
</dbReference>
<keyword evidence="3" id="KW-1185">Reference proteome</keyword>
<gene>
    <name evidence="2" type="ORF">HZF10_12745</name>
</gene>
<protein>
    <recommendedName>
        <fullName evidence="4">YD repeat-containing protein</fullName>
    </recommendedName>
</protein>
<evidence type="ECO:0000313" key="2">
    <source>
        <dbReference type="EMBL" id="NYA71794.1"/>
    </source>
</evidence>
<dbReference type="AlphaFoldDB" id="A0A7Y9C6U5"/>
<dbReference type="RefSeq" id="WP_176006604.1">
    <property type="nucleotide sequence ID" value="NZ_JABWMI010000014.1"/>
</dbReference>
<feature type="chain" id="PRO_5030801487" description="YD repeat-containing protein" evidence="1">
    <location>
        <begin position="20"/>
        <end position="290"/>
    </location>
</feature>
<dbReference type="EMBL" id="JACBJI010000005">
    <property type="protein sequence ID" value="NYA71794.1"/>
    <property type="molecule type" value="Genomic_DNA"/>
</dbReference>
<feature type="signal peptide" evidence="1">
    <location>
        <begin position="1"/>
        <end position="19"/>
    </location>
</feature>
<evidence type="ECO:0000256" key="1">
    <source>
        <dbReference type="SAM" id="SignalP"/>
    </source>
</evidence>
<organism evidence="2 3">
    <name type="scientific">Flavobacterium agri</name>
    <dbReference type="NCBI Taxonomy" id="2743471"/>
    <lineage>
        <taxon>Bacteria</taxon>
        <taxon>Pseudomonadati</taxon>
        <taxon>Bacteroidota</taxon>
        <taxon>Flavobacteriia</taxon>
        <taxon>Flavobacteriales</taxon>
        <taxon>Flavobacteriaceae</taxon>
        <taxon>Flavobacterium</taxon>
    </lineage>
</organism>